<accession>A0ABT4TS74</accession>
<protein>
    <submittedName>
        <fullName evidence="1">Uncharacterized protein</fullName>
    </submittedName>
</protein>
<dbReference type="Proteomes" id="UP001165685">
    <property type="component" value="Unassembled WGS sequence"/>
</dbReference>
<organism evidence="1 2">
    <name type="scientific">Nocardiopsis suaedae</name>
    <dbReference type="NCBI Taxonomy" id="3018444"/>
    <lineage>
        <taxon>Bacteria</taxon>
        <taxon>Bacillati</taxon>
        <taxon>Actinomycetota</taxon>
        <taxon>Actinomycetes</taxon>
        <taxon>Streptosporangiales</taxon>
        <taxon>Nocardiopsidaceae</taxon>
        <taxon>Nocardiopsis</taxon>
    </lineage>
</organism>
<gene>
    <name evidence="1" type="ORF">O4U47_22255</name>
</gene>
<proteinExistence type="predicted"/>
<evidence type="ECO:0000313" key="1">
    <source>
        <dbReference type="EMBL" id="MDA2807246.1"/>
    </source>
</evidence>
<dbReference type="RefSeq" id="WP_270679875.1">
    <property type="nucleotide sequence ID" value="NZ_JAQFWP010000050.1"/>
</dbReference>
<name>A0ABT4TS74_9ACTN</name>
<dbReference type="EMBL" id="JAQFWP010000050">
    <property type="protein sequence ID" value="MDA2807246.1"/>
    <property type="molecule type" value="Genomic_DNA"/>
</dbReference>
<sequence>MRAELFADLIRRLGEFFEKYSDEIAGFLEEAAARQAQATAELEAEGGAARDCQPSGACARRASVESAEEGQLCACASAEIRAALT</sequence>
<evidence type="ECO:0000313" key="2">
    <source>
        <dbReference type="Proteomes" id="UP001165685"/>
    </source>
</evidence>
<comment type="caution">
    <text evidence="1">The sequence shown here is derived from an EMBL/GenBank/DDBJ whole genome shotgun (WGS) entry which is preliminary data.</text>
</comment>
<reference evidence="1" key="1">
    <citation type="submission" date="2023-01" db="EMBL/GenBank/DDBJ databases">
        <title>Draft genome sequence of Nocardiopsis sp. LSu2-4 isolated from halophytes.</title>
        <authorList>
            <person name="Duangmal K."/>
            <person name="Chantavorakit T."/>
        </authorList>
    </citation>
    <scope>NUCLEOTIDE SEQUENCE</scope>
    <source>
        <strain evidence="1">LSu2-4</strain>
    </source>
</reference>
<keyword evidence="2" id="KW-1185">Reference proteome</keyword>